<gene>
    <name evidence="2" type="ORF">QBE54_00655</name>
</gene>
<keyword evidence="1" id="KW-0812">Transmembrane</keyword>
<evidence type="ECO:0000256" key="1">
    <source>
        <dbReference type="SAM" id="Phobius"/>
    </source>
</evidence>
<organism evidence="2 3">
    <name type="scientific">Thermatribacter velox</name>
    <dbReference type="NCBI Taxonomy" id="3039681"/>
    <lineage>
        <taxon>Bacteria</taxon>
        <taxon>Pseudomonadati</taxon>
        <taxon>Atribacterota</taxon>
        <taxon>Atribacteria</taxon>
        <taxon>Atribacterales</taxon>
        <taxon>Thermatribacteraceae</taxon>
        <taxon>Thermatribacter</taxon>
    </lineage>
</organism>
<name>A0ABZ2YB90_9BACT</name>
<keyword evidence="1" id="KW-1133">Transmembrane helix</keyword>
<dbReference type="Proteomes" id="UP001461341">
    <property type="component" value="Chromosome"/>
</dbReference>
<protein>
    <recommendedName>
        <fullName evidence="4">LPS export ABC transporter periplasmic protein LptC</fullName>
    </recommendedName>
</protein>
<evidence type="ECO:0000313" key="3">
    <source>
        <dbReference type="Proteomes" id="UP001461341"/>
    </source>
</evidence>
<reference evidence="2 3" key="1">
    <citation type="submission" date="2023-03" db="EMBL/GenBank/DDBJ databases">
        <title>Novel Species.</title>
        <authorList>
            <person name="Ma S."/>
        </authorList>
    </citation>
    <scope>NUCLEOTIDE SEQUENCE [LARGE SCALE GENOMIC DNA]</scope>
    <source>
        <strain evidence="2 3">B11</strain>
    </source>
</reference>
<evidence type="ECO:0008006" key="4">
    <source>
        <dbReference type="Google" id="ProtNLM"/>
    </source>
</evidence>
<sequence>MRIRLIVDTCFWGLSSTALLVFCVFFWWVIPIEEPPEENTVSLLQATQPLIEFRETEIVHLGETGKEWSLKAKLISQKDMEVELEEIAGYFFIDEKPFYSIAASRGKVSLQSGDALFREVVMQEVGGERLLRGKLLQWIAREKKCILEEANFKDQNLTLRGDKMIYELKGNKLQISGDVVVNVELVR</sequence>
<feature type="transmembrane region" description="Helical" evidence="1">
    <location>
        <begin position="12"/>
        <end position="30"/>
    </location>
</feature>
<dbReference type="RefSeq" id="WP_369018433.1">
    <property type="nucleotide sequence ID" value="NZ_CP121689.1"/>
</dbReference>
<evidence type="ECO:0000313" key="2">
    <source>
        <dbReference type="EMBL" id="WZL76275.1"/>
    </source>
</evidence>
<keyword evidence="3" id="KW-1185">Reference proteome</keyword>
<proteinExistence type="predicted"/>
<dbReference type="EMBL" id="CP121689">
    <property type="protein sequence ID" value="WZL76275.1"/>
    <property type="molecule type" value="Genomic_DNA"/>
</dbReference>
<keyword evidence="1" id="KW-0472">Membrane</keyword>
<accession>A0ABZ2YB90</accession>